<evidence type="ECO:0000313" key="2">
    <source>
        <dbReference type="Proteomes" id="UP000663880"/>
    </source>
</evidence>
<dbReference type="EMBL" id="CAJOBZ010000014">
    <property type="protein sequence ID" value="CAF4845223.1"/>
    <property type="molecule type" value="Genomic_DNA"/>
</dbReference>
<dbReference type="Proteomes" id="UP000663880">
    <property type="component" value="Unassembled WGS sequence"/>
</dbReference>
<gene>
    <name evidence="1" type="ORF">PMACD_LOCUS6564</name>
</gene>
<dbReference type="OrthoDB" id="7351394at2759"/>
<proteinExistence type="predicted"/>
<sequence>MCDIQEFLANLPSDIGNAVSNAWNNMIKAIKRPVRIRRLGRTGKTKTSPIPVTKPMVTLLQEQVTSTNEPLSTARSAKLIIPILATPHWKSMLDWRRQRLASNWITSKATYHYVHERTPDTSIASDEEELTHFGNLFFI</sequence>
<evidence type="ECO:0000313" key="1">
    <source>
        <dbReference type="EMBL" id="CAF4845223.1"/>
    </source>
</evidence>
<accession>A0A821RSB4</accession>
<name>A0A821RSB4_9NEOP</name>
<comment type="caution">
    <text evidence="1">The sequence shown here is derived from an EMBL/GenBank/DDBJ whole genome shotgun (WGS) entry which is preliminary data.</text>
</comment>
<reference evidence="1" key="1">
    <citation type="submission" date="2021-02" db="EMBL/GenBank/DDBJ databases">
        <authorList>
            <person name="Steward A R."/>
        </authorList>
    </citation>
    <scope>NUCLEOTIDE SEQUENCE</scope>
</reference>
<dbReference type="AlphaFoldDB" id="A0A821RSB4"/>
<organism evidence="1 2">
    <name type="scientific">Pieris macdunnoughi</name>
    <dbReference type="NCBI Taxonomy" id="345717"/>
    <lineage>
        <taxon>Eukaryota</taxon>
        <taxon>Metazoa</taxon>
        <taxon>Ecdysozoa</taxon>
        <taxon>Arthropoda</taxon>
        <taxon>Hexapoda</taxon>
        <taxon>Insecta</taxon>
        <taxon>Pterygota</taxon>
        <taxon>Neoptera</taxon>
        <taxon>Endopterygota</taxon>
        <taxon>Lepidoptera</taxon>
        <taxon>Glossata</taxon>
        <taxon>Ditrysia</taxon>
        <taxon>Papilionoidea</taxon>
        <taxon>Pieridae</taxon>
        <taxon>Pierinae</taxon>
        <taxon>Pieris</taxon>
    </lineage>
</organism>
<keyword evidence="2" id="KW-1185">Reference proteome</keyword>
<protein>
    <submittedName>
        <fullName evidence="1">Uncharacterized protein</fullName>
    </submittedName>
</protein>